<dbReference type="Proteomes" id="UP001200430">
    <property type="component" value="Unassembled WGS sequence"/>
</dbReference>
<dbReference type="EMBL" id="JAKGUD010000003">
    <property type="protein sequence ID" value="MCF4141925.1"/>
    <property type="molecule type" value="Genomic_DNA"/>
</dbReference>
<evidence type="ECO:0000256" key="5">
    <source>
        <dbReference type="ARBA" id="ARBA00022490"/>
    </source>
</evidence>
<keyword evidence="9 16" id="KW-0521">NADP</keyword>
<dbReference type="InterPro" id="IPR016166">
    <property type="entry name" value="FAD-bd_PCMH"/>
</dbReference>
<evidence type="ECO:0000256" key="15">
    <source>
        <dbReference type="ARBA" id="ARBA00048914"/>
    </source>
</evidence>
<proteinExistence type="inferred from homology"/>
<evidence type="ECO:0000256" key="13">
    <source>
        <dbReference type="ARBA" id="ARBA00023306"/>
    </source>
</evidence>
<dbReference type="Gene3D" id="3.90.78.10">
    <property type="entry name" value="UDP-N-acetylenolpyruvoylglucosamine reductase, C-terminal domain"/>
    <property type="match status" value="1"/>
</dbReference>
<dbReference type="GO" id="GO:0008762">
    <property type="term" value="F:UDP-N-acetylmuramate dehydrogenase activity"/>
    <property type="evidence" value="ECO:0007669"/>
    <property type="project" value="UniProtKB-EC"/>
</dbReference>
<keyword evidence="12 16" id="KW-0560">Oxidoreductase</keyword>
<dbReference type="InterPro" id="IPR003170">
    <property type="entry name" value="MurB"/>
</dbReference>
<dbReference type="HAMAP" id="MF_00037">
    <property type="entry name" value="MurB"/>
    <property type="match status" value="1"/>
</dbReference>
<evidence type="ECO:0000313" key="19">
    <source>
        <dbReference type="Proteomes" id="UP001200430"/>
    </source>
</evidence>
<evidence type="ECO:0000256" key="12">
    <source>
        <dbReference type="ARBA" id="ARBA00023002"/>
    </source>
</evidence>
<dbReference type="SUPFAM" id="SSF56176">
    <property type="entry name" value="FAD-binding/transporter-associated domain-like"/>
    <property type="match status" value="1"/>
</dbReference>
<evidence type="ECO:0000256" key="11">
    <source>
        <dbReference type="ARBA" id="ARBA00022984"/>
    </source>
</evidence>
<evidence type="ECO:0000256" key="16">
    <source>
        <dbReference type="HAMAP-Rule" id="MF_00037"/>
    </source>
</evidence>
<evidence type="ECO:0000256" key="2">
    <source>
        <dbReference type="ARBA" id="ARBA00003921"/>
    </source>
</evidence>
<comment type="cofactor">
    <cofactor evidence="1 16">
        <name>FAD</name>
        <dbReference type="ChEBI" id="CHEBI:57692"/>
    </cofactor>
</comment>
<dbReference type="InterPro" id="IPR006094">
    <property type="entry name" value="Oxid_FAD_bind_N"/>
</dbReference>
<evidence type="ECO:0000259" key="17">
    <source>
        <dbReference type="PROSITE" id="PS51387"/>
    </source>
</evidence>
<keyword evidence="7 16" id="KW-0285">Flavoprotein</keyword>
<feature type="domain" description="FAD-binding PCMH-type" evidence="17">
    <location>
        <begin position="28"/>
        <end position="194"/>
    </location>
</feature>
<dbReference type="NCBIfam" id="TIGR00179">
    <property type="entry name" value="murB"/>
    <property type="match status" value="1"/>
</dbReference>
<keyword evidence="13 16" id="KW-0131">Cell cycle</keyword>
<dbReference type="InterPro" id="IPR011601">
    <property type="entry name" value="MurB_C"/>
</dbReference>
<dbReference type="PANTHER" id="PTHR21071:SF4">
    <property type="entry name" value="UDP-N-ACETYLENOLPYRUVOYLGLUCOSAMINE REDUCTASE"/>
    <property type="match status" value="1"/>
</dbReference>
<dbReference type="Pfam" id="PF02873">
    <property type="entry name" value="MurB_C"/>
    <property type="match status" value="1"/>
</dbReference>
<comment type="function">
    <text evidence="2 16">Cell wall formation.</text>
</comment>
<feature type="active site" description="Proton donor" evidence="16">
    <location>
        <position position="223"/>
    </location>
</feature>
<dbReference type="PANTHER" id="PTHR21071">
    <property type="entry name" value="UDP-N-ACETYLENOLPYRUVOYLGLUCOSAMINE REDUCTASE"/>
    <property type="match status" value="1"/>
</dbReference>
<dbReference type="Gene3D" id="3.30.465.10">
    <property type="match status" value="1"/>
</dbReference>
<evidence type="ECO:0000256" key="10">
    <source>
        <dbReference type="ARBA" id="ARBA00022960"/>
    </source>
</evidence>
<feature type="active site" evidence="16">
    <location>
        <position position="298"/>
    </location>
</feature>
<keyword evidence="10 16" id="KW-0133">Cell shape</keyword>
<dbReference type="InterPro" id="IPR016169">
    <property type="entry name" value="FAD-bd_PCMH_sub2"/>
</dbReference>
<dbReference type="SUPFAM" id="SSF56194">
    <property type="entry name" value="Uridine diphospho-N-Acetylenolpyruvylglucosamine reductase, MurB, C-terminal domain"/>
    <property type="match status" value="1"/>
</dbReference>
<sequence>MIRVLRMLESMGIPFSLDEPLKDHCTWRIGGPADLFVQPRTDEEVAATVSALCRNDVPWLVIGRGSNLLFDDDGFRGAVLKIGRSLGGFEIREDRITVRAGTWAPCLARASASAGLSGLEHTVGIPGNVGGLIAMNGGSLRRSIGDSVEWVRFLDEDGALKVFSTEECGFSYRRSSFQDGRRVVVEAGLRLKRSTPGDVRSEMEDVLRERRRKFPLGYPNCGSVFSNDPEIFSLWGAPGRVIERCGLKGLRLGDAMVSEKHANFIINLGDAGSSDVIGLVGTIRSVIRDSIGRDIPCEVRYVEPEKGIVPLHEIFRSGDKLRLEKKEQEKRV</sequence>
<evidence type="ECO:0000256" key="1">
    <source>
        <dbReference type="ARBA" id="ARBA00001974"/>
    </source>
</evidence>
<dbReference type="EC" id="1.3.1.98" evidence="16"/>
<organism evidence="18 19">
    <name type="scientific">Dethiosulfovibrio marinus</name>
    <dbReference type="NCBI Taxonomy" id="133532"/>
    <lineage>
        <taxon>Bacteria</taxon>
        <taxon>Thermotogati</taxon>
        <taxon>Synergistota</taxon>
        <taxon>Synergistia</taxon>
        <taxon>Synergistales</taxon>
        <taxon>Dethiosulfovibrionaceae</taxon>
        <taxon>Dethiosulfovibrio</taxon>
    </lineage>
</organism>
<dbReference type="InterPro" id="IPR036635">
    <property type="entry name" value="MurB_C_sf"/>
</dbReference>
<dbReference type="Pfam" id="PF01565">
    <property type="entry name" value="FAD_binding_4"/>
    <property type="match status" value="1"/>
</dbReference>
<reference evidence="18 19" key="1">
    <citation type="submission" date="2022-01" db="EMBL/GenBank/DDBJ databases">
        <title>Dethiosulfovibrio faecalis sp. nov., a novel proteolytic, non-sulfur-reducing bacterium isolated from a marine aquaculture solid waste bioreactor.</title>
        <authorList>
            <person name="Grabowski S."/>
            <person name="Apolinario E."/>
            <person name="Schneider N."/>
            <person name="Marshall C.W."/>
            <person name="Sowers K.R."/>
        </authorList>
    </citation>
    <scope>NUCLEOTIDE SEQUENCE [LARGE SCALE GENOMIC DNA]</scope>
    <source>
        <strain evidence="18 19">DSM 12537</strain>
    </source>
</reference>
<dbReference type="InterPro" id="IPR036318">
    <property type="entry name" value="FAD-bd_PCMH-like_sf"/>
</dbReference>
<feature type="active site" evidence="16">
    <location>
        <position position="173"/>
    </location>
</feature>
<dbReference type="InterPro" id="IPR016167">
    <property type="entry name" value="FAD-bd_PCMH_sub1"/>
</dbReference>
<evidence type="ECO:0000256" key="6">
    <source>
        <dbReference type="ARBA" id="ARBA00022618"/>
    </source>
</evidence>
<dbReference type="RefSeq" id="WP_236098688.1">
    <property type="nucleotide sequence ID" value="NZ_JAKGUD010000003.1"/>
</dbReference>
<dbReference type="PROSITE" id="PS51387">
    <property type="entry name" value="FAD_PCMH"/>
    <property type="match status" value="1"/>
</dbReference>
<comment type="pathway">
    <text evidence="4 16">Cell wall biogenesis; peptidoglycan biosynthesis.</text>
</comment>
<keyword evidence="11 16" id="KW-0573">Peptidoglycan synthesis</keyword>
<evidence type="ECO:0000256" key="8">
    <source>
        <dbReference type="ARBA" id="ARBA00022827"/>
    </source>
</evidence>
<comment type="similarity">
    <text evidence="16">Belongs to the MurB family.</text>
</comment>
<comment type="subcellular location">
    <subcellularLocation>
        <location evidence="3 16">Cytoplasm</location>
    </subcellularLocation>
</comment>
<accession>A0ABS9EL41</accession>
<keyword evidence="8 16" id="KW-0274">FAD</keyword>
<protein>
    <recommendedName>
        <fullName evidence="16">UDP-N-acetylenolpyruvoylglucosamine reductase</fullName>
        <ecNumber evidence="16">1.3.1.98</ecNumber>
    </recommendedName>
    <alternativeName>
        <fullName evidence="16">UDP-N-acetylmuramate dehydrogenase</fullName>
    </alternativeName>
</protein>
<keyword evidence="19" id="KW-1185">Reference proteome</keyword>
<evidence type="ECO:0000256" key="7">
    <source>
        <dbReference type="ARBA" id="ARBA00022630"/>
    </source>
</evidence>
<evidence type="ECO:0000256" key="14">
    <source>
        <dbReference type="ARBA" id="ARBA00023316"/>
    </source>
</evidence>
<name>A0ABS9EL41_9BACT</name>
<evidence type="ECO:0000256" key="4">
    <source>
        <dbReference type="ARBA" id="ARBA00004752"/>
    </source>
</evidence>
<gene>
    <name evidence="16 18" type="primary">murB</name>
    <name evidence="18" type="ORF">L2W38_03730</name>
</gene>
<dbReference type="Gene3D" id="3.30.43.10">
    <property type="entry name" value="Uridine Diphospho-n-acetylenolpyruvylglucosamine Reductase, domain 2"/>
    <property type="match status" value="1"/>
</dbReference>
<evidence type="ECO:0000256" key="3">
    <source>
        <dbReference type="ARBA" id="ARBA00004496"/>
    </source>
</evidence>
<keyword evidence="14 16" id="KW-0961">Cell wall biogenesis/degradation</keyword>
<comment type="catalytic activity">
    <reaction evidence="15 16">
        <text>UDP-N-acetyl-alpha-D-muramate + NADP(+) = UDP-N-acetyl-3-O-(1-carboxyvinyl)-alpha-D-glucosamine + NADPH + H(+)</text>
        <dbReference type="Rhea" id="RHEA:12248"/>
        <dbReference type="ChEBI" id="CHEBI:15378"/>
        <dbReference type="ChEBI" id="CHEBI:57783"/>
        <dbReference type="ChEBI" id="CHEBI:58349"/>
        <dbReference type="ChEBI" id="CHEBI:68483"/>
        <dbReference type="ChEBI" id="CHEBI:70757"/>
        <dbReference type="EC" id="1.3.1.98"/>
    </reaction>
</comment>
<dbReference type="NCBIfam" id="NF010480">
    <property type="entry name" value="PRK13905.1"/>
    <property type="match status" value="1"/>
</dbReference>
<evidence type="ECO:0000256" key="9">
    <source>
        <dbReference type="ARBA" id="ARBA00022857"/>
    </source>
</evidence>
<evidence type="ECO:0000313" key="18">
    <source>
        <dbReference type="EMBL" id="MCF4141925.1"/>
    </source>
</evidence>
<keyword evidence="6 16" id="KW-0132">Cell division</keyword>
<comment type="caution">
    <text evidence="18">The sequence shown here is derived from an EMBL/GenBank/DDBJ whole genome shotgun (WGS) entry which is preliminary data.</text>
</comment>
<keyword evidence="5 16" id="KW-0963">Cytoplasm</keyword>